<reference evidence="5 6" key="1">
    <citation type="submission" date="2018-01" db="EMBL/GenBank/DDBJ databases">
        <title>Genome sequence of a Cantenovulum-like bacteria.</title>
        <authorList>
            <person name="Tan W.R."/>
            <person name="Lau N.-S."/>
            <person name="Go F."/>
            <person name="Amirul A.-A.A."/>
        </authorList>
    </citation>
    <scope>NUCLEOTIDE SEQUENCE [LARGE SCALE GENOMIC DNA]</scope>
    <source>
        <strain evidence="5 6">CCB-QB4</strain>
    </source>
</reference>
<sequence>MKKLLPLLTLGLGLIACSEQKSAQVESQQAEKPPVAQTQTVNIYSYRQPFLIEPILEAFTAETGIKTNVVFAKKGLIERLKREGEHTEADIVLTSNLSALLQLQEEALTQKIVSAEVEQNVPNQFRDEHGQWIALTKRTRSIYSAKTLGDLSNINYEDLADPKYKGQICTRSGKHPYNLGLVASMIAHNGVEQTQAWLEGVKANLARKPQGNDRAQVKAIKEGLCTLSLGNSYYLGKMVMDTEQKAWADAVNINFPNQSSRGTHINVSGVVLTKHAKNQDAAIKLIEFLTQNKAQQIYASVNMEYPVKQGVALSELVASWGTFKEDKIAIDKISQYRSDALKLLDQVQFDL</sequence>
<dbReference type="OrthoDB" id="9769567at2"/>
<proteinExistence type="inferred from homology"/>
<feature type="binding site" evidence="3">
    <location>
        <position position="234"/>
    </location>
    <ligand>
        <name>Fe cation</name>
        <dbReference type="ChEBI" id="CHEBI:24875"/>
    </ligand>
</feature>
<evidence type="ECO:0000313" key="6">
    <source>
        <dbReference type="Proteomes" id="UP000244441"/>
    </source>
</evidence>
<keyword evidence="3" id="KW-0479">Metal-binding</keyword>
<dbReference type="PANTHER" id="PTHR30006">
    <property type="entry name" value="THIAMINE-BINDING PERIPLASMIC PROTEIN-RELATED"/>
    <property type="match status" value="1"/>
</dbReference>
<dbReference type="AlphaFoldDB" id="A0A2S0VT73"/>
<dbReference type="EMBL" id="CP026604">
    <property type="protein sequence ID" value="AWB67409.1"/>
    <property type="molecule type" value="Genomic_DNA"/>
</dbReference>
<dbReference type="Pfam" id="PF13343">
    <property type="entry name" value="SBP_bac_6"/>
    <property type="match status" value="1"/>
</dbReference>
<gene>
    <name evidence="5" type="ORF">C2869_13595</name>
</gene>
<feature type="chain" id="PRO_5015578082" evidence="4">
    <location>
        <begin position="24"/>
        <end position="351"/>
    </location>
</feature>
<feature type="binding site" evidence="3">
    <location>
        <position position="233"/>
    </location>
    <ligand>
        <name>Fe cation</name>
        <dbReference type="ChEBI" id="CHEBI:24875"/>
    </ligand>
</feature>
<evidence type="ECO:0000256" key="4">
    <source>
        <dbReference type="SAM" id="SignalP"/>
    </source>
</evidence>
<evidence type="ECO:0000256" key="2">
    <source>
        <dbReference type="ARBA" id="ARBA00022729"/>
    </source>
</evidence>
<dbReference type="GO" id="GO:0030288">
    <property type="term" value="C:outer membrane-bounded periplasmic space"/>
    <property type="evidence" value="ECO:0007669"/>
    <property type="project" value="TreeGrafter"/>
</dbReference>
<evidence type="ECO:0000256" key="3">
    <source>
        <dbReference type="PIRSR" id="PIRSR002825-1"/>
    </source>
</evidence>
<organism evidence="5 6">
    <name type="scientific">Saccharobesus litoralis</name>
    <dbReference type="NCBI Taxonomy" id="2172099"/>
    <lineage>
        <taxon>Bacteria</taxon>
        <taxon>Pseudomonadati</taxon>
        <taxon>Pseudomonadota</taxon>
        <taxon>Gammaproteobacteria</taxon>
        <taxon>Alteromonadales</taxon>
        <taxon>Alteromonadaceae</taxon>
        <taxon>Saccharobesus</taxon>
    </lineage>
</organism>
<keyword evidence="6" id="KW-1185">Reference proteome</keyword>
<keyword evidence="3" id="KW-0408">Iron</keyword>
<feature type="signal peptide" evidence="4">
    <location>
        <begin position="1"/>
        <end position="23"/>
    </location>
</feature>
<protein>
    <submittedName>
        <fullName evidence="5">Iron ABC transporter substrate-binding protein</fullName>
    </submittedName>
</protein>
<comment type="similarity">
    <text evidence="1">Belongs to the bacterial solute-binding protein 1 family.</text>
</comment>
<accession>A0A2S0VT73</accession>
<dbReference type="KEGG" id="cate:C2869_13595"/>
<dbReference type="Gene3D" id="3.40.190.10">
    <property type="entry name" value="Periplasmic binding protein-like II"/>
    <property type="match status" value="2"/>
</dbReference>
<dbReference type="SUPFAM" id="SSF53850">
    <property type="entry name" value="Periplasmic binding protein-like II"/>
    <property type="match status" value="1"/>
</dbReference>
<dbReference type="PROSITE" id="PS51257">
    <property type="entry name" value="PROKAR_LIPOPROTEIN"/>
    <property type="match status" value="1"/>
</dbReference>
<dbReference type="Proteomes" id="UP000244441">
    <property type="component" value="Chromosome"/>
</dbReference>
<dbReference type="PIRSF" id="PIRSF002825">
    <property type="entry name" value="CfbpA"/>
    <property type="match status" value="1"/>
</dbReference>
<dbReference type="InterPro" id="IPR026045">
    <property type="entry name" value="Ferric-bd"/>
</dbReference>
<dbReference type="RefSeq" id="WP_108603456.1">
    <property type="nucleotide sequence ID" value="NZ_CP026604.1"/>
</dbReference>
<dbReference type="PANTHER" id="PTHR30006:SF15">
    <property type="entry name" value="IRON-UTILIZATION PERIPLASMIC PROTEIN"/>
    <property type="match status" value="1"/>
</dbReference>
<keyword evidence="2 4" id="KW-0732">Signal</keyword>
<name>A0A2S0VT73_9ALTE</name>
<evidence type="ECO:0000256" key="1">
    <source>
        <dbReference type="ARBA" id="ARBA00008520"/>
    </source>
</evidence>
<dbReference type="GO" id="GO:0046872">
    <property type="term" value="F:metal ion binding"/>
    <property type="evidence" value="ECO:0007669"/>
    <property type="project" value="UniProtKB-KW"/>
</dbReference>
<evidence type="ECO:0000313" key="5">
    <source>
        <dbReference type="EMBL" id="AWB67409.1"/>
    </source>
</evidence>